<feature type="coiled-coil region" evidence="6">
    <location>
        <begin position="24"/>
        <end position="116"/>
    </location>
</feature>
<dbReference type="InterPro" id="IPR009053">
    <property type="entry name" value="Prefoldin"/>
</dbReference>
<dbReference type="CDD" id="cd23165">
    <property type="entry name" value="Prefoldin_4"/>
    <property type="match status" value="1"/>
</dbReference>
<reference evidence="8" key="1">
    <citation type="submission" date="2025-08" db="UniProtKB">
        <authorList>
            <consortium name="RefSeq"/>
        </authorList>
    </citation>
    <scope>IDENTIFICATION</scope>
    <source>
        <tissue evidence="8">Total insect</tissue>
    </source>
</reference>
<dbReference type="GeneID" id="117650505"/>
<dbReference type="Pfam" id="PF01920">
    <property type="entry name" value="Prefoldin_2"/>
    <property type="match status" value="1"/>
</dbReference>
<dbReference type="Gene3D" id="1.10.287.370">
    <property type="match status" value="1"/>
</dbReference>
<dbReference type="OrthoDB" id="10250441at2759"/>
<evidence type="ECO:0000256" key="3">
    <source>
        <dbReference type="ARBA" id="ARBA00023186"/>
    </source>
</evidence>
<dbReference type="KEGG" id="tpal:117650505"/>
<evidence type="ECO:0000256" key="4">
    <source>
        <dbReference type="ARBA" id="ARBA00024667"/>
    </source>
</evidence>
<gene>
    <name evidence="8" type="primary">LOC117650505</name>
</gene>
<evidence type="ECO:0000256" key="2">
    <source>
        <dbReference type="ARBA" id="ARBA00011695"/>
    </source>
</evidence>
<dbReference type="GO" id="GO:0005737">
    <property type="term" value="C:cytoplasm"/>
    <property type="evidence" value="ECO:0007669"/>
    <property type="project" value="TreeGrafter"/>
</dbReference>
<comment type="function">
    <text evidence="4 5">Binds specifically to cytosolic chaperonin (c-CPN) and transfers target proteins to it. Binds to nascent polypeptide chain and promotes folding in an environment in which there are many competing pathways for nonnative proteins.</text>
</comment>
<dbReference type="GO" id="GO:0016272">
    <property type="term" value="C:prefoldin complex"/>
    <property type="evidence" value="ECO:0007669"/>
    <property type="project" value="UniProtKB-UniRule"/>
</dbReference>
<proteinExistence type="inferred from homology"/>
<sequence>MAATTAVSKSSFQPESDVHITYDDQQMINKFARHNAKLDELKEELKTKKEYLKNLEDACDELVLLEGDVEKVPFFMGESFITQNFEDTQASLEEAKARAQAEMKEIEKKSGDIKEVMSDLRTKLYAKFGNHINLEAEDE</sequence>
<dbReference type="RefSeq" id="XP_034249870.1">
    <property type="nucleotide sequence ID" value="XM_034393979.1"/>
</dbReference>
<dbReference type="PANTHER" id="PTHR21100:SF9">
    <property type="entry name" value="PREFOLDIN SUBUNIT 4"/>
    <property type="match status" value="1"/>
</dbReference>
<dbReference type="CTD" id="5203"/>
<evidence type="ECO:0000313" key="7">
    <source>
        <dbReference type="Proteomes" id="UP000515158"/>
    </source>
</evidence>
<dbReference type="InterPro" id="IPR016661">
    <property type="entry name" value="PFDN4"/>
</dbReference>
<dbReference type="FunCoup" id="A0A6P8ZXN1">
    <property type="interactions" value="1394"/>
</dbReference>
<accession>A0A6P8ZXN1</accession>
<dbReference type="InterPro" id="IPR002777">
    <property type="entry name" value="PFD_beta-like"/>
</dbReference>
<evidence type="ECO:0000256" key="6">
    <source>
        <dbReference type="SAM" id="Coils"/>
    </source>
</evidence>
<comment type="subunit">
    <text evidence="2 5">Heterohexamer of two PFD-alpha type and four PFD-beta type subunits.</text>
</comment>
<dbReference type="FunFam" id="1.10.287.370:FF:000005">
    <property type="entry name" value="Prefoldin subunit 4"/>
    <property type="match status" value="1"/>
</dbReference>
<evidence type="ECO:0000313" key="8">
    <source>
        <dbReference type="RefSeq" id="XP_034249870.1"/>
    </source>
</evidence>
<name>A0A6P8ZXN1_THRPL</name>
<comment type="similarity">
    <text evidence="1 5">Belongs to the prefoldin subunit beta family.</text>
</comment>
<dbReference type="AlphaFoldDB" id="A0A6P8ZXN1"/>
<keyword evidence="6" id="KW-0175">Coiled coil</keyword>
<organism evidence="8">
    <name type="scientific">Thrips palmi</name>
    <name type="common">Melon thrips</name>
    <dbReference type="NCBI Taxonomy" id="161013"/>
    <lineage>
        <taxon>Eukaryota</taxon>
        <taxon>Metazoa</taxon>
        <taxon>Ecdysozoa</taxon>
        <taxon>Arthropoda</taxon>
        <taxon>Hexapoda</taxon>
        <taxon>Insecta</taxon>
        <taxon>Pterygota</taxon>
        <taxon>Neoptera</taxon>
        <taxon>Paraneoptera</taxon>
        <taxon>Thysanoptera</taxon>
        <taxon>Terebrantia</taxon>
        <taxon>Thripoidea</taxon>
        <taxon>Thripidae</taxon>
        <taxon>Thrips</taxon>
    </lineage>
</organism>
<dbReference type="Proteomes" id="UP000515158">
    <property type="component" value="Unplaced"/>
</dbReference>
<evidence type="ECO:0000256" key="5">
    <source>
        <dbReference type="PIRNR" id="PIRNR016477"/>
    </source>
</evidence>
<dbReference type="InParanoid" id="A0A6P8ZXN1"/>
<keyword evidence="7" id="KW-1185">Reference proteome</keyword>
<dbReference type="GO" id="GO:0051082">
    <property type="term" value="F:unfolded protein binding"/>
    <property type="evidence" value="ECO:0007669"/>
    <property type="project" value="InterPro"/>
</dbReference>
<dbReference type="PIRSF" id="PIRSF016477">
    <property type="entry name" value="Prefoldin_subunit_4"/>
    <property type="match status" value="1"/>
</dbReference>
<protein>
    <recommendedName>
        <fullName evidence="5">Prefoldin subunit 4</fullName>
    </recommendedName>
</protein>
<keyword evidence="3 5" id="KW-0143">Chaperone</keyword>
<dbReference type="GO" id="GO:0006457">
    <property type="term" value="P:protein folding"/>
    <property type="evidence" value="ECO:0007669"/>
    <property type="project" value="UniProtKB-UniRule"/>
</dbReference>
<evidence type="ECO:0000256" key="1">
    <source>
        <dbReference type="ARBA" id="ARBA00008045"/>
    </source>
</evidence>
<dbReference type="SUPFAM" id="SSF46579">
    <property type="entry name" value="Prefoldin"/>
    <property type="match status" value="1"/>
</dbReference>
<dbReference type="PANTHER" id="PTHR21100">
    <property type="entry name" value="PREFOLDIN SUBUNIT 4"/>
    <property type="match status" value="1"/>
</dbReference>